<accession>A0A7T7XS35</accession>
<evidence type="ECO:0000256" key="8">
    <source>
        <dbReference type="SAM" id="Coils"/>
    </source>
</evidence>
<keyword evidence="5" id="KW-0812">Transmembrane</keyword>
<evidence type="ECO:0000256" key="9">
    <source>
        <dbReference type="SAM" id="SignalP"/>
    </source>
</evidence>
<organism evidence="10 11">
    <name type="scientific">Breznakiella homolactica</name>
    <dbReference type="NCBI Taxonomy" id="2798577"/>
    <lineage>
        <taxon>Bacteria</taxon>
        <taxon>Pseudomonadati</taxon>
        <taxon>Spirochaetota</taxon>
        <taxon>Spirochaetia</taxon>
        <taxon>Spirochaetales</taxon>
        <taxon>Breznakiellaceae</taxon>
        <taxon>Breznakiella</taxon>
    </lineage>
</organism>
<dbReference type="Gene3D" id="1.20.1600.10">
    <property type="entry name" value="Outer membrane efflux proteins (OEP)"/>
    <property type="match status" value="1"/>
</dbReference>
<evidence type="ECO:0000256" key="5">
    <source>
        <dbReference type="ARBA" id="ARBA00022692"/>
    </source>
</evidence>
<sequence>MRQWIFFGILVFFIIGLAASANAEDYDLEKYLAKVNTNNLDLALAAKELELAKQYVNQARSAFFPVIAAQGGYNRNFLETTQTMAVASVPGGGPLIWDDVVNNYDNELSLAVGLNQTIFDAGSIAGYRQAKKGQSIQGQAYEAGRQNIATIAKKMYLQNQLARNLVTILEASEEISRDIYQSTERKFRAGAATELDLLMAEVDWKNRSPQTIEARKNADMAMIAFKKLAGIPASETVILTESRESLPSLPEDRTINEILASRPDYRALVLSRELADIEKQAALGTFLPTLTAGFSYGLGGMGNGSSLIGDYDYSVMKLNLTLNVPLFTGGYRLSKVQEAKLGQEKADLSLAKKRDTIESELSEIRLRLNEAAERINTAQLTESMAARAAELSQNAYANGLVTQLSVNQAVDNLNQASLGFQNAIYEYLVAWYDWELAAGLGE</sequence>
<evidence type="ECO:0000256" key="1">
    <source>
        <dbReference type="ARBA" id="ARBA00004442"/>
    </source>
</evidence>
<feature type="signal peptide" evidence="9">
    <location>
        <begin position="1"/>
        <end position="23"/>
    </location>
</feature>
<dbReference type="Proteomes" id="UP000595917">
    <property type="component" value="Chromosome"/>
</dbReference>
<dbReference type="InterPro" id="IPR003423">
    <property type="entry name" value="OMP_efflux"/>
</dbReference>
<reference evidence="10" key="1">
    <citation type="submission" date="2021-01" db="EMBL/GenBank/DDBJ databases">
        <title>Description of Breznakiella homolactica.</title>
        <authorList>
            <person name="Song Y."/>
            <person name="Brune A."/>
        </authorList>
    </citation>
    <scope>NUCLEOTIDE SEQUENCE</scope>
    <source>
        <strain evidence="10">RmG30</strain>
    </source>
</reference>
<dbReference type="EMBL" id="CP067089">
    <property type="protein sequence ID" value="QQO11422.1"/>
    <property type="molecule type" value="Genomic_DNA"/>
</dbReference>
<comment type="similarity">
    <text evidence="2">Belongs to the outer membrane factor (OMF) (TC 1.B.17) family.</text>
</comment>
<keyword evidence="6" id="KW-0472">Membrane</keyword>
<dbReference type="PANTHER" id="PTHR30026">
    <property type="entry name" value="OUTER MEMBRANE PROTEIN TOLC"/>
    <property type="match status" value="1"/>
</dbReference>
<feature type="chain" id="PRO_5030672657" evidence="9">
    <location>
        <begin position="24"/>
        <end position="442"/>
    </location>
</feature>
<dbReference type="GO" id="GO:0009279">
    <property type="term" value="C:cell outer membrane"/>
    <property type="evidence" value="ECO:0007669"/>
    <property type="project" value="UniProtKB-SubCell"/>
</dbReference>
<evidence type="ECO:0000256" key="6">
    <source>
        <dbReference type="ARBA" id="ARBA00023136"/>
    </source>
</evidence>
<dbReference type="SUPFAM" id="SSF56954">
    <property type="entry name" value="Outer membrane efflux proteins (OEP)"/>
    <property type="match status" value="1"/>
</dbReference>
<keyword evidence="4" id="KW-1134">Transmembrane beta strand</keyword>
<dbReference type="InterPro" id="IPR051906">
    <property type="entry name" value="TolC-like"/>
</dbReference>
<keyword evidence="9" id="KW-0732">Signal</keyword>
<keyword evidence="7" id="KW-0998">Cell outer membrane</keyword>
<keyword evidence="3" id="KW-0813">Transport</keyword>
<evidence type="ECO:0000256" key="3">
    <source>
        <dbReference type="ARBA" id="ARBA00022448"/>
    </source>
</evidence>
<dbReference type="GO" id="GO:0015288">
    <property type="term" value="F:porin activity"/>
    <property type="evidence" value="ECO:0007669"/>
    <property type="project" value="TreeGrafter"/>
</dbReference>
<dbReference type="KEGG" id="bhc:JFL75_16485"/>
<gene>
    <name evidence="10" type="ORF">JFL75_16485</name>
</gene>
<dbReference type="AlphaFoldDB" id="A0A7T7XS35"/>
<keyword evidence="11" id="KW-1185">Reference proteome</keyword>
<name>A0A7T7XS35_9SPIR</name>
<feature type="coiled-coil region" evidence="8">
    <location>
        <begin position="354"/>
        <end position="381"/>
    </location>
</feature>
<evidence type="ECO:0000256" key="7">
    <source>
        <dbReference type="ARBA" id="ARBA00023237"/>
    </source>
</evidence>
<evidence type="ECO:0000313" key="11">
    <source>
        <dbReference type="Proteomes" id="UP000595917"/>
    </source>
</evidence>
<keyword evidence="8" id="KW-0175">Coiled coil</keyword>
<evidence type="ECO:0000313" key="10">
    <source>
        <dbReference type="EMBL" id="QQO11422.1"/>
    </source>
</evidence>
<dbReference type="Pfam" id="PF02321">
    <property type="entry name" value="OEP"/>
    <property type="match status" value="2"/>
</dbReference>
<evidence type="ECO:0000256" key="4">
    <source>
        <dbReference type="ARBA" id="ARBA00022452"/>
    </source>
</evidence>
<evidence type="ECO:0000256" key="2">
    <source>
        <dbReference type="ARBA" id="ARBA00007613"/>
    </source>
</evidence>
<proteinExistence type="inferred from homology"/>
<comment type="subcellular location">
    <subcellularLocation>
        <location evidence="1">Cell outer membrane</location>
    </subcellularLocation>
</comment>
<dbReference type="PANTHER" id="PTHR30026:SF20">
    <property type="entry name" value="OUTER MEMBRANE PROTEIN TOLC"/>
    <property type="match status" value="1"/>
</dbReference>
<dbReference type="GO" id="GO:1990281">
    <property type="term" value="C:efflux pump complex"/>
    <property type="evidence" value="ECO:0007669"/>
    <property type="project" value="TreeGrafter"/>
</dbReference>
<protein>
    <submittedName>
        <fullName evidence="10">TolC family protein</fullName>
    </submittedName>
</protein>
<dbReference type="GO" id="GO:0015562">
    <property type="term" value="F:efflux transmembrane transporter activity"/>
    <property type="evidence" value="ECO:0007669"/>
    <property type="project" value="InterPro"/>
</dbReference>